<dbReference type="EMBL" id="ATBP01000789">
    <property type="protein sequence ID" value="ETR68947.1"/>
    <property type="molecule type" value="Genomic_DNA"/>
</dbReference>
<proteinExistence type="predicted"/>
<dbReference type="Proteomes" id="UP000189670">
    <property type="component" value="Unassembled WGS sequence"/>
</dbReference>
<dbReference type="AlphaFoldDB" id="A0A1V1P255"/>
<evidence type="ECO:0000313" key="3">
    <source>
        <dbReference type="Proteomes" id="UP000189670"/>
    </source>
</evidence>
<reference evidence="3" key="1">
    <citation type="submission" date="2012-11" db="EMBL/GenBank/DDBJ databases">
        <authorList>
            <person name="Lucero-Rivera Y.E."/>
            <person name="Tovar-Ramirez D."/>
        </authorList>
    </citation>
    <scope>NUCLEOTIDE SEQUENCE [LARGE SCALE GENOMIC DNA]</scope>
    <source>
        <strain evidence="3">Araruama</strain>
    </source>
</reference>
<gene>
    <name evidence="2" type="ORF">OMM_04257</name>
</gene>
<feature type="transmembrane region" description="Helical" evidence="1">
    <location>
        <begin position="68"/>
        <end position="92"/>
    </location>
</feature>
<comment type="caution">
    <text evidence="2">The sequence shown here is derived from an EMBL/GenBank/DDBJ whole genome shotgun (WGS) entry which is preliminary data.</text>
</comment>
<name>A0A1V1P255_9BACT</name>
<protein>
    <submittedName>
        <fullName evidence="2">Uncharacterized protein</fullName>
    </submittedName>
</protein>
<accession>A0A1V1P255</accession>
<keyword evidence="1" id="KW-0812">Transmembrane</keyword>
<keyword evidence="1" id="KW-0472">Membrane</keyword>
<sequence>MVILTCPYSLAVGEIVKLLLWPVPLNAILSGLTRDESDTKTFNAKSSAWVSTSVILKLMALDKVSSKMVWSGISLISGTSLIALIVIANAMLAVKLPSDASTVIDNCPNALALGVKEMLFALPVPDIVTLSELISVTSDDMDDTIKVETSLSISTMVKGIVVQGASSSIV</sequence>
<evidence type="ECO:0000313" key="2">
    <source>
        <dbReference type="EMBL" id="ETR68947.1"/>
    </source>
</evidence>
<evidence type="ECO:0000256" key="1">
    <source>
        <dbReference type="SAM" id="Phobius"/>
    </source>
</evidence>
<organism evidence="2 3">
    <name type="scientific">Candidatus Magnetoglobus multicellularis str. Araruama</name>
    <dbReference type="NCBI Taxonomy" id="890399"/>
    <lineage>
        <taxon>Bacteria</taxon>
        <taxon>Pseudomonadati</taxon>
        <taxon>Thermodesulfobacteriota</taxon>
        <taxon>Desulfobacteria</taxon>
        <taxon>Desulfobacterales</taxon>
        <taxon>Desulfobacteraceae</taxon>
        <taxon>Candidatus Magnetoglobus</taxon>
    </lineage>
</organism>
<keyword evidence="1" id="KW-1133">Transmembrane helix</keyword>